<accession>A0A815ILF8</accession>
<dbReference type="Proteomes" id="UP000663852">
    <property type="component" value="Unassembled WGS sequence"/>
</dbReference>
<keyword evidence="3" id="KW-1185">Reference proteome</keyword>
<evidence type="ECO:0000313" key="3">
    <source>
        <dbReference type="Proteomes" id="UP000663828"/>
    </source>
</evidence>
<evidence type="ECO:0000313" key="2">
    <source>
        <dbReference type="EMBL" id="CAF1369923.1"/>
    </source>
</evidence>
<dbReference type="EMBL" id="CAJNOJ010000285">
    <property type="protein sequence ID" value="CAF1369923.1"/>
    <property type="molecule type" value="Genomic_DNA"/>
</dbReference>
<evidence type="ECO:0000313" key="1">
    <source>
        <dbReference type="EMBL" id="CAF1313834.1"/>
    </source>
</evidence>
<protein>
    <submittedName>
        <fullName evidence="2">Uncharacterized protein</fullName>
    </submittedName>
</protein>
<organism evidence="2 4">
    <name type="scientific">Adineta ricciae</name>
    <name type="common">Rotifer</name>
    <dbReference type="NCBI Taxonomy" id="249248"/>
    <lineage>
        <taxon>Eukaryota</taxon>
        <taxon>Metazoa</taxon>
        <taxon>Spiralia</taxon>
        <taxon>Gnathifera</taxon>
        <taxon>Rotifera</taxon>
        <taxon>Eurotatoria</taxon>
        <taxon>Bdelloidea</taxon>
        <taxon>Adinetida</taxon>
        <taxon>Adinetidae</taxon>
        <taxon>Adineta</taxon>
    </lineage>
</organism>
<sequence length="145" mass="16293">MAYSPEYINSMKNSNQLHFGHLKSKAAEPVTPPVWLANFSDGRGGAGPVHLVGRYGKQPVYRTSNAVASYLKNQQQDNKFTIFWPPIFCDLWIPQCDILQTDFLIRDTVPAFVPYMENVAQENVPNAADSNKNIHHHPSSPSQPQ</sequence>
<dbReference type="Proteomes" id="UP000663828">
    <property type="component" value="Unassembled WGS sequence"/>
</dbReference>
<name>A0A815ILF8_ADIRI</name>
<comment type="caution">
    <text evidence="2">The sequence shown here is derived from an EMBL/GenBank/DDBJ whole genome shotgun (WGS) entry which is preliminary data.</text>
</comment>
<dbReference type="EMBL" id="CAJNOR010002578">
    <property type="protein sequence ID" value="CAF1313834.1"/>
    <property type="molecule type" value="Genomic_DNA"/>
</dbReference>
<proteinExistence type="predicted"/>
<reference evidence="2" key="1">
    <citation type="submission" date="2021-02" db="EMBL/GenBank/DDBJ databases">
        <authorList>
            <person name="Nowell W R."/>
        </authorList>
    </citation>
    <scope>NUCLEOTIDE SEQUENCE</scope>
</reference>
<dbReference type="AlphaFoldDB" id="A0A815ILF8"/>
<evidence type="ECO:0000313" key="4">
    <source>
        <dbReference type="Proteomes" id="UP000663852"/>
    </source>
</evidence>
<gene>
    <name evidence="2" type="ORF">EDS130_LOCUS34315</name>
    <name evidence="1" type="ORF">XAT740_LOCUS29532</name>
</gene>